<evidence type="ECO:0000256" key="1">
    <source>
        <dbReference type="SAM" id="MobiDB-lite"/>
    </source>
</evidence>
<evidence type="ECO:0000313" key="3">
    <source>
        <dbReference type="Proteomes" id="UP001054945"/>
    </source>
</evidence>
<dbReference type="Proteomes" id="UP001054945">
    <property type="component" value="Unassembled WGS sequence"/>
</dbReference>
<name>A0AAV4VS55_CAEEX</name>
<reference evidence="2 3" key="1">
    <citation type="submission" date="2021-06" db="EMBL/GenBank/DDBJ databases">
        <title>Caerostris extrusa draft genome.</title>
        <authorList>
            <person name="Kono N."/>
            <person name="Arakawa K."/>
        </authorList>
    </citation>
    <scope>NUCLEOTIDE SEQUENCE [LARGE SCALE GENOMIC DNA]</scope>
</reference>
<keyword evidence="3" id="KW-1185">Reference proteome</keyword>
<organism evidence="2 3">
    <name type="scientific">Caerostris extrusa</name>
    <name type="common">Bark spider</name>
    <name type="synonym">Caerostris bankana</name>
    <dbReference type="NCBI Taxonomy" id="172846"/>
    <lineage>
        <taxon>Eukaryota</taxon>
        <taxon>Metazoa</taxon>
        <taxon>Ecdysozoa</taxon>
        <taxon>Arthropoda</taxon>
        <taxon>Chelicerata</taxon>
        <taxon>Arachnida</taxon>
        <taxon>Araneae</taxon>
        <taxon>Araneomorphae</taxon>
        <taxon>Entelegynae</taxon>
        <taxon>Araneoidea</taxon>
        <taxon>Araneidae</taxon>
        <taxon>Caerostris</taxon>
    </lineage>
</organism>
<protein>
    <submittedName>
        <fullName evidence="2">Uncharacterized protein</fullName>
    </submittedName>
</protein>
<gene>
    <name evidence="2" type="ORF">CEXT_331951</name>
</gene>
<dbReference type="AlphaFoldDB" id="A0AAV4VS55"/>
<accession>A0AAV4VS55</accession>
<evidence type="ECO:0000313" key="2">
    <source>
        <dbReference type="EMBL" id="GIY72631.1"/>
    </source>
</evidence>
<proteinExistence type="predicted"/>
<feature type="region of interest" description="Disordered" evidence="1">
    <location>
        <begin position="53"/>
        <end position="80"/>
    </location>
</feature>
<dbReference type="EMBL" id="BPLR01014972">
    <property type="protein sequence ID" value="GIY72631.1"/>
    <property type="molecule type" value="Genomic_DNA"/>
</dbReference>
<comment type="caution">
    <text evidence="2">The sequence shown here is derived from an EMBL/GenBank/DDBJ whole genome shotgun (WGS) entry which is preliminary data.</text>
</comment>
<sequence>MRTDVPFYCGNPIISLKKVIEKLTRRGLTLSLLQSEKKKGSTSVLIRKSRSEKFSRECSQGKGPHKRSPTCQGRSFAHPQPTETVHLPVRLFSDATDLRSDSLAEGLVFPRLCDSGRFHGKTCAHGSK</sequence>